<dbReference type="Pfam" id="PF00003">
    <property type="entry name" value="7tm_3"/>
    <property type="match status" value="1"/>
</dbReference>
<feature type="transmembrane region" description="Helical" evidence="6">
    <location>
        <begin position="291"/>
        <end position="316"/>
    </location>
</feature>
<accession>A0A1Y2AS70</accession>
<feature type="transmembrane region" description="Helical" evidence="6">
    <location>
        <begin position="360"/>
        <end position="381"/>
    </location>
</feature>
<feature type="region of interest" description="Disordered" evidence="5">
    <location>
        <begin position="428"/>
        <end position="448"/>
    </location>
</feature>
<feature type="domain" description="G-protein coupled receptors family 3 profile" evidence="7">
    <location>
        <begin position="139"/>
        <end position="371"/>
    </location>
</feature>
<feature type="transmembrane region" description="Helical" evidence="6">
    <location>
        <begin position="249"/>
        <end position="270"/>
    </location>
</feature>
<evidence type="ECO:0000256" key="4">
    <source>
        <dbReference type="ARBA" id="ARBA00023136"/>
    </source>
</evidence>
<evidence type="ECO:0000256" key="6">
    <source>
        <dbReference type="SAM" id="Phobius"/>
    </source>
</evidence>
<organism evidence="8 9">
    <name type="scientific">Neocallimastix californiae</name>
    <dbReference type="NCBI Taxonomy" id="1754190"/>
    <lineage>
        <taxon>Eukaryota</taxon>
        <taxon>Fungi</taxon>
        <taxon>Fungi incertae sedis</taxon>
        <taxon>Chytridiomycota</taxon>
        <taxon>Chytridiomycota incertae sedis</taxon>
        <taxon>Neocallimastigomycetes</taxon>
        <taxon>Neocallimastigales</taxon>
        <taxon>Neocallimastigaceae</taxon>
        <taxon>Neocallimastix</taxon>
    </lineage>
</organism>
<dbReference type="SUPFAM" id="SSF53850">
    <property type="entry name" value="Periplasmic binding protein-like II"/>
    <property type="match status" value="1"/>
</dbReference>
<dbReference type="Proteomes" id="UP000193920">
    <property type="component" value="Unassembled WGS sequence"/>
</dbReference>
<dbReference type="GO" id="GO:0004930">
    <property type="term" value="F:G protein-coupled receptor activity"/>
    <property type="evidence" value="ECO:0007669"/>
    <property type="project" value="InterPro"/>
</dbReference>
<evidence type="ECO:0000313" key="9">
    <source>
        <dbReference type="Proteomes" id="UP000193920"/>
    </source>
</evidence>
<comment type="caution">
    <text evidence="8">The sequence shown here is derived from an EMBL/GenBank/DDBJ whole genome shotgun (WGS) entry which is preliminary data.</text>
</comment>
<evidence type="ECO:0000256" key="5">
    <source>
        <dbReference type="SAM" id="MobiDB-lite"/>
    </source>
</evidence>
<dbReference type="AlphaFoldDB" id="A0A1Y2AS70"/>
<proteinExistence type="predicted"/>
<gene>
    <name evidence="8" type="ORF">LY90DRAFT_514187</name>
</gene>
<feature type="transmembrane region" description="Helical" evidence="6">
    <location>
        <begin position="140"/>
        <end position="164"/>
    </location>
</feature>
<keyword evidence="9" id="KW-1185">Reference proteome</keyword>
<evidence type="ECO:0000256" key="1">
    <source>
        <dbReference type="ARBA" id="ARBA00004141"/>
    </source>
</evidence>
<sequence length="495" mass="57842">MAILPGHMEGISGATVSGYNMGINKFISEENINASIVFINFIFSREIQKHYVENNMLSTGMNQLYKDREVCEKIDCELYNSLQILSKQTNITFNIDEYNEKVKSIYNKFIYGNESAEMVLKEIEDITKIYYISLSTEDSYIGLVAFIVYCTTSALMIVSLLFLFKEDYTPFFEFLPTDFWIITILGEILILSIGISGMGQLKEELCELKPIFFSFGYTFILVPLLYRLIINFPEEIYFPKWVYRHRYQFFLIFILIDFLLNSIVLLISPFKIKTINVKDGQNFNKCIIRSFFGQVILWVQVFYILIITIIILSLSFIEWNLHATFYDIRFLISALYIDILSSAIYLFLESITINNYLSYYVVRGSILFIMTISNYSFLYGYKLFSAFLKKKNLKLVFIKKINKNFVDESDNSREKSAPYNTNTKIEGNVSSMNTLDDQNKSSTDYNNDEFRSYRRNSIFSKVLSYHYTTEGYSVNDIGIQIYDEDNEDKDNSISI</sequence>
<reference evidence="8 9" key="1">
    <citation type="submission" date="2016-08" db="EMBL/GenBank/DDBJ databases">
        <title>A Parts List for Fungal Cellulosomes Revealed by Comparative Genomics.</title>
        <authorList>
            <consortium name="DOE Joint Genome Institute"/>
            <person name="Haitjema C.H."/>
            <person name="Gilmore S.P."/>
            <person name="Henske J.K."/>
            <person name="Solomon K.V."/>
            <person name="De Groot R."/>
            <person name="Kuo A."/>
            <person name="Mondo S.J."/>
            <person name="Salamov A.A."/>
            <person name="Labutti K."/>
            <person name="Zhao Z."/>
            <person name="Chiniquy J."/>
            <person name="Barry K."/>
            <person name="Brewer H.M."/>
            <person name="Purvine S.O."/>
            <person name="Wright A.T."/>
            <person name="Boxma B."/>
            <person name="Van Alen T."/>
            <person name="Hackstein J.H."/>
            <person name="Baker S.E."/>
            <person name="Grigoriev I.V."/>
            <person name="O'Malley M.A."/>
        </authorList>
    </citation>
    <scope>NUCLEOTIDE SEQUENCE [LARGE SCALE GENOMIC DNA]</scope>
    <source>
        <strain evidence="8 9">G1</strain>
    </source>
</reference>
<feature type="transmembrane region" description="Helical" evidence="6">
    <location>
        <begin position="179"/>
        <end position="199"/>
    </location>
</feature>
<evidence type="ECO:0000256" key="2">
    <source>
        <dbReference type="ARBA" id="ARBA00022692"/>
    </source>
</evidence>
<evidence type="ECO:0000259" key="7">
    <source>
        <dbReference type="Pfam" id="PF00003"/>
    </source>
</evidence>
<dbReference type="GO" id="GO:0016020">
    <property type="term" value="C:membrane"/>
    <property type="evidence" value="ECO:0007669"/>
    <property type="project" value="UniProtKB-SubCell"/>
</dbReference>
<name>A0A1Y2AS70_9FUNG</name>
<evidence type="ECO:0000256" key="3">
    <source>
        <dbReference type="ARBA" id="ARBA00022989"/>
    </source>
</evidence>
<protein>
    <recommendedName>
        <fullName evidence="7">G-protein coupled receptors family 3 profile domain-containing protein</fullName>
    </recommendedName>
</protein>
<dbReference type="Gene3D" id="3.40.190.10">
    <property type="entry name" value="Periplasmic binding protein-like II"/>
    <property type="match status" value="1"/>
</dbReference>
<comment type="subcellular location">
    <subcellularLocation>
        <location evidence="1">Membrane</location>
        <topology evidence="1">Multi-pass membrane protein</topology>
    </subcellularLocation>
</comment>
<dbReference type="EMBL" id="MCOG01000212">
    <property type="protein sequence ID" value="ORY25419.1"/>
    <property type="molecule type" value="Genomic_DNA"/>
</dbReference>
<evidence type="ECO:0000313" key="8">
    <source>
        <dbReference type="EMBL" id="ORY25419.1"/>
    </source>
</evidence>
<dbReference type="InterPro" id="IPR017978">
    <property type="entry name" value="GPCR_3_C"/>
</dbReference>
<feature type="transmembrane region" description="Helical" evidence="6">
    <location>
        <begin position="328"/>
        <end position="348"/>
    </location>
</feature>
<keyword evidence="4 6" id="KW-0472">Membrane</keyword>
<keyword evidence="2 6" id="KW-0812">Transmembrane</keyword>
<feature type="compositionally biased region" description="Polar residues" evidence="5">
    <location>
        <begin position="428"/>
        <end position="445"/>
    </location>
</feature>
<keyword evidence="3 6" id="KW-1133">Transmembrane helix</keyword>
<feature type="transmembrane region" description="Helical" evidence="6">
    <location>
        <begin position="211"/>
        <end position="229"/>
    </location>
</feature>